<comment type="caution">
    <text evidence="2">The sequence shown here is derived from an EMBL/GenBank/DDBJ whole genome shotgun (WGS) entry which is preliminary data.</text>
</comment>
<sequence>MTTSSAQAPSTAHRTAPATVATVAPSNRLTYDDELFLRMATVIGLPVVAQNAWRFPTEIPVSAVERVSAALARGPLNRLVVRSRVPGARSRFVRSSARAPLTVHPDRLSPDDVLAWLDSVAEIELDPVKGPGWALAMAYTTEGKTIVSFNVSHVVADGRLKHDSLAAASAGRVRPQLPVDDLAAAQVRLVDDLRDAAGMARKVYAGLRAARRADPIRRIDAQTSADRPVPDPQPDDDVRHTIAKVVADCPAEDWKAAAKEAGGTANGLFIAVTVEVLLAAGIVEAGRPVAVNLPVSVRGGDDDLRANATSGVTIAVDTETRDGAGVVPDLAAVRARSKEQFTALFDGTRPDPRPWFRPLVQMLPDRVARCFATNITTPLCLASNLGTHPDTFMAPFDPDQQAESILLHAVPLGATRGQLRRQRGGVTAWWGEGNGVCSLTIHGLDPDHVRDAATLRRLVGEVYARRGLTPTFW</sequence>
<reference evidence="2 3" key="1">
    <citation type="submission" date="2024-07" db="EMBL/GenBank/DDBJ databases">
        <authorList>
            <person name="Lee S."/>
            <person name="Kang M."/>
        </authorList>
    </citation>
    <scope>NUCLEOTIDE SEQUENCE [LARGE SCALE GENOMIC DNA]</scope>
    <source>
        <strain evidence="2 3">DS6</strain>
    </source>
</reference>
<name>A0ABV3SW37_9ACTN</name>
<gene>
    <name evidence="2" type="ORF">AB3X52_05895</name>
</gene>
<evidence type="ECO:0000313" key="3">
    <source>
        <dbReference type="Proteomes" id="UP001556631"/>
    </source>
</evidence>
<protein>
    <recommendedName>
        <fullName evidence="4">Diacylglycerol O-acyltransferase</fullName>
    </recommendedName>
</protein>
<dbReference type="EMBL" id="JBFPJR010000007">
    <property type="protein sequence ID" value="MEX0427146.1"/>
    <property type="molecule type" value="Genomic_DNA"/>
</dbReference>
<accession>A0ABV3SW37</accession>
<dbReference type="RefSeq" id="WP_367992241.1">
    <property type="nucleotide sequence ID" value="NZ_JBFPJR010000007.1"/>
</dbReference>
<evidence type="ECO:0000256" key="1">
    <source>
        <dbReference type="SAM" id="MobiDB-lite"/>
    </source>
</evidence>
<dbReference type="Proteomes" id="UP001556631">
    <property type="component" value="Unassembled WGS sequence"/>
</dbReference>
<proteinExistence type="predicted"/>
<evidence type="ECO:0000313" key="2">
    <source>
        <dbReference type="EMBL" id="MEX0427146.1"/>
    </source>
</evidence>
<keyword evidence="3" id="KW-1185">Reference proteome</keyword>
<dbReference type="SUPFAM" id="SSF52777">
    <property type="entry name" value="CoA-dependent acyltransferases"/>
    <property type="match status" value="1"/>
</dbReference>
<organism evidence="2 3">
    <name type="scientific">Nocardioides eburneus</name>
    <dbReference type="NCBI Taxonomy" id="3231482"/>
    <lineage>
        <taxon>Bacteria</taxon>
        <taxon>Bacillati</taxon>
        <taxon>Actinomycetota</taxon>
        <taxon>Actinomycetes</taxon>
        <taxon>Propionibacteriales</taxon>
        <taxon>Nocardioidaceae</taxon>
        <taxon>Nocardioides</taxon>
    </lineage>
</organism>
<feature type="region of interest" description="Disordered" evidence="1">
    <location>
        <begin position="218"/>
        <end position="237"/>
    </location>
</feature>
<evidence type="ECO:0008006" key="4">
    <source>
        <dbReference type="Google" id="ProtNLM"/>
    </source>
</evidence>